<evidence type="ECO:0000313" key="2">
    <source>
        <dbReference type="Proteomes" id="UP000318995"/>
    </source>
</evidence>
<sequence length="120" mass="13433">MSRRVAIWASHASAASGLGFCRPLGVPMPSSRRITRPRFRVIADVSSRLRTFSMPCSHVRREPPVSQTWANDRSARSDRNRCSRLFLAVFVLRRLALTACCCSKGFSLSRDLPRCFGSGM</sequence>
<name>A0A5C5VUJ0_9BACT</name>
<protein>
    <submittedName>
        <fullName evidence="1">Uncharacterized protein</fullName>
    </submittedName>
</protein>
<gene>
    <name evidence="1" type="ORF">Pla111_30330</name>
</gene>
<comment type="caution">
    <text evidence="1">The sequence shown here is derived from an EMBL/GenBank/DDBJ whole genome shotgun (WGS) entry which is preliminary data.</text>
</comment>
<reference evidence="1 2" key="1">
    <citation type="submission" date="2019-02" db="EMBL/GenBank/DDBJ databases">
        <title>Deep-cultivation of Planctomycetes and their phenomic and genomic characterization uncovers novel biology.</title>
        <authorList>
            <person name="Wiegand S."/>
            <person name="Jogler M."/>
            <person name="Boedeker C."/>
            <person name="Pinto D."/>
            <person name="Vollmers J."/>
            <person name="Rivas-Marin E."/>
            <person name="Kohn T."/>
            <person name="Peeters S.H."/>
            <person name="Heuer A."/>
            <person name="Rast P."/>
            <person name="Oberbeckmann S."/>
            <person name="Bunk B."/>
            <person name="Jeske O."/>
            <person name="Meyerdierks A."/>
            <person name="Storesund J.E."/>
            <person name="Kallscheuer N."/>
            <person name="Luecker S."/>
            <person name="Lage O.M."/>
            <person name="Pohl T."/>
            <person name="Merkel B.J."/>
            <person name="Hornburger P."/>
            <person name="Mueller R.-W."/>
            <person name="Bruemmer F."/>
            <person name="Labrenz M."/>
            <person name="Spormann A.M."/>
            <person name="Op Den Camp H."/>
            <person name="Overmann J."/>
            <person name="Amann R."/>
            <person name="Jetten M.S.M."/>
            <person name="Mascher T."/>
            <person name="Medema M.H."/>
            <person name="Devos D.P."/>
            <person name="Kaster A.-K."/>
            <person name="Ovreas L."/>
            <person name="Rohde M."/>
            <person name="Galperin M.Y."/>
            <person name="Jogler C."/>
        </authorList>
    </citation>
    <scope>NUCLEOTIDE SEQUENCE [LARGE SCALE GENOMIC DNA]</scope>
    <source>
        <strain evidence="1 2">Pla111</strain>
    </source>
</reference>
<dbReference type="Proteomes" id="UP000318995">
    <property type="component" value="Unassembled WGS sequence"/>
</dbReference>
<evidence type="ECO:0000313" key="1">
    <source>
        <dbReference type="EMBL" id="TWT41319.1"/>
    </source>
</evidence>
<keyword evidence="2" id="KW-1185">Reference proteome</keyword>
<dbReference type="EMBL" id="SJPH01000009">
    <property type="protein sequence ID" value="TWT41319.1"/>
    <property type="molecule type" value="Genomic_DNA"/>
</dbReference>
<organism evidence="1 2">
    <name type="scientific">Botrimarina hoheduenensis</name>
    <dbReference type="NCBI Taxonomy" id="2528000"/>
    <lineage>
        <taxon>Bacteria</taxon>
        <taxon>Pseudomonadati</taxon>
        <taxon>Planctomycetota</taxon>
        <taxon>Planctomycetia</taxon>
        <taxon>Pirellulales</taxon>
        <taxon>Lacipirellulaceae</taxon>
        <taxon>Botrimarina</taxon>
    </lineage>
</organism>
<dbReference type="AlphaFoldDB" id="A0A5C5VUJ0"/>
<accession>A0A5C5VUJ0</accession>
<proteinExistence type="predicted"/>